<proteinExistence type="inferred from homology"/>
<organism evidence="7 8">
    <name type="scientific">Ambrosiozyma monospora</name>
    <name type="common">Yeast</name>
    <name type="synonym">Endomycopsis monosporus</name>
    <dbReference type="NCBI Taxonomy" id="43982"/>
    <lineage>
        <taxon>Eukaryota</taxon>
        <taxon>Fungi</taxon>
        <taxon>Dikarya</taxon>
        <taxon>Ascomycota</taxon>
        <taxon>Saccharomycotina</taxon>
        <taxon>Pichiomycetes</taxon>
        <taxon>Pichiales</taxon>
        <taxon>Pichiaceae</taxon>
        <taxon>Ambrosiozyma</taxon>
    </lineage>
</organism>
<evidence type="ECO:0000256" key="5">
    <source>
        <dbReference type="RuleBase" id="RU366032"/>
    </source>
</evidence>
<gene>
    <name evidence="7" type="ORF">Amon01_000430500</name>
</gene>
<dbReference type="Gene3D" id="1.20.140.20">
    <property type="entry name" value="Alpha-ketoacid/pyruvate dehydrogenase kinase, N-terminal domain"/>
    <property type="match status" value="1"/>
</dbReference>
<accession>A0A9W6YX98</accession>
<evidence type="ECO:0000256" key="1">
    <source>
        <dbReference type="ARBA" id="ARBA00022679"/>
    </source>
</evidence>
<comment type="similarity">
    <text evidence="5">Belongs to the PDK/BCKDK protein kinase family.</text>
</comment>
<keyword evidence="8" id="KW-1185">Reference proteome</keyword>
<comment type="subcellular location">
    <subcellularLocation>
        <location evidence="5">Mitochondrion matrix</location>
    </subcellularLocation>
</comment>
<comment type="caution">
    <text evidence="7">The sequence shown here is derived from an EMBL/GenBank/DDBJ whole genome shotgun (WGS) entry which is preliminary data.</text>
</comment>
<dbReference type="Proteomes" id="UP001165063">
    <property type="component" value="Unassembled WGS sequence"/>
</dbReference>
<name>A0A9W6YX98_AMBMO</name>
<evidence type="ECO:0000256" key="4">
    <source>
        <dbReference type="ARBA" id="ARBA00022840"/>
    </source>
</evidence>
<dbReference type="PANTHER" id="PTHR11947">
    <property type="entry name" value="PYRUVATE DEHYDROGENASE KINASE"/>
    <property type="match status" value="1"/>
</dbReference>
<protein>
    <recommendedName>
        <fullName evidence="5">Protein-serine/threonine kinase</fullName>
        <ecNumber evidence="5">2.7.11.-</ecNumber>
    </recommendedName>
</protein>
<dbReference type="OrthoDB" id="407390at2759"/>
<dbReference type="InterPro" id="IPR036784">
    <property type="entry name" value="AK/P_DHK_N_sf"/>
</dbReference>
<feature type="domain" description="Branched-chain alpha-ketoacid dehydrogenase kinase/Pyruvate dehydrogenase kinase N-terminal" evidence="6">
    <location>
        <begin position="57"/>
        <end position="225"/>
    </location>
</feature>
<dbReference type="EMBL" id="BSXU01002043">
    <property type="protein sequence ID" value="GMG33679.1"/>
    <property type="molecule type" value="Genomic_DNA"/>
</dbReference>
<dbReference type="GO" id="GO:0005524">
    <property type="term" value="F:ATP binding"/>
    <property type="evidence" value="ECO:0007669"/>
    <property type="project" value="UniProtKB-UniRule"/>
</dbReference>
<dbReference type="AlphaFoldDB" id="A0A9W6YX98"/>
<dbReference type="PANTHER" id="PTHR11947:SF25">
    <property type="entry name" value="[PYRUVATE DEHYDROGENASE (ACETYL-TRANSFERRING)] KINASE 2, MITOCHONDRIAL"/>
    <property type="match status" value="1"/>
</dbReference>
<dbReference type="Pfam" id="PF10436">
    <property type="entry name" value="BCDHK_Adom3"/>
    <property type="match status" value="1"/>
</dbReference>
<keyword evidence="2 5" id="KW-0547">Nucleotide-binding</keyword>
<keyword evidence="5" id="KW-0496">Mitochondrion</keyword>
<sequence>MSSLLKQQATQQSVKLSEIIASINGLSPYHNYSKLLNEQHFYQNSIMLQWSERTVHPVTLRQLANFGKRLTKEKLISGANFVRTEIPTRLALKIKELQRLDFEISNNFHLRQVYESYYHCFNAFRRTGSIDTLDENENFCNFLSNVLDDHLLILPHLMMGSLEVSILQLLPQHRLDEFISSMIRSRISRRLIMEQHISLSRSFLEQEKNGGAVVLDKSPDFVGLVRNIQGFSYQS</sequence>
<dbReference type="EC" id="2.7.11.-" evidence="5"/>
<dbReference type="GO" id="GO:0010906">
    <property type="term" value="P:regulation of glucose metabolic process"/>
    <property type="evidence" value="ECO:0007669"/>
    <property type="project" value="TreeGrafter"/>
</dbReference>
<keyword evidence="3 5" id="KW-0418">Kinase</keyword>
<reference evidence="7" key="1">
    <citation type="submission" date="2023-04" db="EMBL/GenBank/DDBJ databases">
        <title>Ambrosiozyma monospora NBRC 1965.</title>
        <authorList>
            <person name="Ichikawa N."/>
            <person name="Sato H."/>
            <person name="Tonouchi N."/>
        </authorList>
    </citation>
    <scope>NUCLEOTIDE SEQUENCE</scope>
    <source>
        <strain evidence="7">NBRC 1965</strain>
    </source>
</reference>
<evidence type="ECO:0000259" key="6">
    <source>
        <dbReference type="Pfam" id="PF10436"/>
    </source>
</evidence>
<evidence type="ECO:0000313" key="8">
    <source>
        <dbReference type="Proteomes" id="UP001165063"/>
    </source>
</evidence>
<dbReference type="InterPro" id="IPR018955">
    <property type="entry name" value="BCDHK/PDK_N"/>
</dbReference>
<dbReference type="SUPFAM" id="SSF69012">
    <property type="entry name" value="alpha-ketoacid dehydrogenase kinase, N-terminal domain"/>
    <property type="match status" value="1"/>
</dbReference>
<evidence type="ECO:0000256" key="3">
    <source>
        <dbReference type="ARBA" id="ARBA00022777"/>
    </source>
</evidence>
<evidence type="ECO:0000256" key="2">
    <source>
        <dbReference type="ARBA" id="ARBA00022741"/>
    </source>
</evidence>
<keyword evidence="4 5" id="KW-0067">ATP-binding</keyword>
<evidence type="ECO:0000313" key="7">
    <source>
        <dbReference type="EMBL" id="GMG33679.1"/>
    </source>
</evidence>
<keyword evidence="1 5" id="KW-0808">Transferase</keyword>
<dbReference type="GO" id="GO:0004740">
    <property type="term" value="F:pyruvate dehydrogenase (acetyl-transferring) kinase activity"/>
    <property type="evidence" value="ECO:0007669"/>
    <property type="project" value="TreeGrafter"/>
</dbReference>
<dbReference type="GO" id="GO:0005759">
    <property type="term" value="C:mitochondrial matrix"/>
    <property type="evidence" value="ECO:0007669"/>
    <property type="project" value="UniProtKB-SubCell"/>
</dbReference>
<dbReference type="InterPro" id="IPR039028">
    <property type="entry name" value="BCKD/PDK"/>
</dbReference>